<proteinExistence type="inferred from homology"/>
<dbReference type="STRING" id="1123285.SAMN05660235_01389"/>
<dbReference type="FunFam" id="3.20.20.20:FF:000006">
    <property type="entry name" value="Dihydropteroate synthase"/>
    <property type="match status" value="1"/>
</dbReference>
<dbReference type="SUPFAM" id="SSF51717">
    <property type="entry name" value="Dihydropteroate synthetase-like"/>
    <property type="match status" value="1"/>
</dbReference>
<sequence>MSFNPRVIQIDNEQQAWEILTRLGCDPAGIKIMAGKSVFKTVMLENVSSKAANLLKQTFLAKGAEVAVSRGTADLSVETTDVVVCATLKQYRLALSQLKAQPWGLPKVAEELEMVLAASENFPVRHFSWADRQLSLSPERTIIMGILNVTPDSFSDGGRYNNLDAALKQAEKMVRDGADIIDIGAESTRPYGAAKISAEEEMERLLPILEKLVSTVPVPISVDTYKATVAEEALKLGAHIINDVWGLQGDPCMAEVVAKYQVPVVVMHNKTDAVYERDIMAEICAFLRRSLEIGTAAGIQAEHFIVDPGIGFGKTPDQNLAIMARLDELKSLGCPILLGTSRKRFIGEVLNLPVDDRVEGTGATVALGIVKGVSIVRVHDVKQIARIARMSDAMVRRRG</sequence>
<accession>A0A1G7KMX6</accession>
<dbReference type="Pfam" id="PF00809">
    <property type="entry name" value="Pterin_bind"/>
    <property type="match status" value="1"/>
</dbReference>
<evidence type="ECO:0000256" key="2">
    <source>
        <dbReference type="ARBA" id="ARBA00001946"/>
    </source>
</evidence>
<comment type="cofactor">
    <cofactor evidence="2">
        <name>Mg(2+)</name>
        <dbReference type="ChEBI" id="CHEBI:18420"/>
    </cofactor>
</comment>
<evidence type="ECO:0000256" key="6">
    <source>
        <dbReference type="ARBA" id="ARBA00016919"/>
    </source>
</evidence>
<evidence type="ECO:0000259" key="13">
    <source>
        <dbReference type="PROSITE" id="PS50972"/>
    </source>
</evidence>
<dbReference type="InterPro" id="IPR000489">
    <property type="entry name" value="Pterin-binding_dom"/>
</dbReference>
<dbReference type="GO" id="GO:0046656">
    <property type="term" value="P:folic acid biosynthetic process"/>
    <property type="evidence" value="ECO:0007669"/>
    <property type="project" value="UniProtKB-KW"/>
</dbReference>
<evidence type="ECO:0000256" key="4">
    <source>
        <dbReference type="ARBA" id="ARBA00009503"/>
    </source>
</evidence>
<dbReference type="PROSITE" id="PS00792">
    <property type="entry name" value="DHPS_1"/>
    <property type="match status" value="1"/>
</dbReference>
<dbReference type="AlphaFoldDB" id="A0A1G7KMX6"/>
<comment type="similarity">
    <text evidence="4">Belongs to the DHPS family.</text>
</comment>
<keyword evidence="15" id="KW-1185">Reference proteome</keyword>
<organism evidence="14 15">
    <name type="scientific">Sporolituus thermophilus DSM 23256</name>
    <dbReference type="NCBI Taxonomy" id="1123285"/>
    <lineage>
        <taxon>Bacteria</taxon>
        <taxon>Bacillati</taxon>
        <taxon>Bacillota</taxon>
        <taxon>Negativicutes</taxon>
        <taxon>Selenomonadales</taxon>
        <taxon>Sporomusaceae</taxon>
        <taxon>Sporolituus</taxon>
    </lineage>
</organism>
<dbReference type="PROSITE" id="PS00793">
    <property type="entry name" value="DHPS_2"/>
    <property type="match status" value="1"/>
</dbReference>
<evidence type="ECO:0000256" key="8">
    <source>
        <dbReference type="ARBA" id="ARBA00022723"/>
    </source>
</evidence>
<evidence type="ECO:0000313" key="15">
    <source>
        <dbReference type="Proteomes" id="UP000243333"/>
    </source>
</evidence>
<dbReference type="PANTHER" id="PTHR20941">
    <property type="entry name" value="FOLATE SYNTHESIS PROTEINS"/>
    <property type="match status" value="1"/>
</dbReference>
<evidence type="ECO:0000256" key="11">
    <source>
        <dbReference type="ARBA" id="ARBA00030193"/>
    </source>
</evidence>
<evidence type="ECO:0000256" key="3">
    <source>
        <dbReference type="ARBA" id="ARBA00004763"/>
    </source>
</evidence>
<evidence type="ECO:0000256" key="5">
    <source>
        <dbReference type="ARBA" id="ARBA00012458"/>
    </source>
</evidence>
<dbReference type="InterPro" id="IPR006390">
    <property type="entry name" value="DHP_synth_dom"/>
</dbReference>
<comment type="catalytic activity">
    <reaction evidence="1">
        <text>(7,8-dihydropterin-6-yl)methyl diphosphate + 4-aminobenzoate = 7,8-dihydropteroate + diphosphate</text>
        <dbReference type="Rhea" id="RHEA:19949"/>
        <dbReference type="ChEBI" id="CHEBI:17836"/>
        <dbReference type="ChEBI" id="CHEBI:17839"/>
        <dbReference type="ChEBI" id="CHEBI:33019"/>
        <dbReference type="ChEBI" id="CHEBI:72950"/>
        <dbReference type="EC" id="2.5.1.15"/>
    </reaction>
</comment>
<comment type="pathway">
    <text evidence="3">Cofactor biosynthesis; tetrahydrofolate biosynthesis; 7,8-dihydrofolate from 2-amino-4-hydroxy-6-hydroxymethyl-7,8-dihydropteridine diphosphate and 4-aminobenzoate: step 1/2.</text>
</comment>
<keyword evidence="8" id="KW-0479">Metal-binding</keyword>
<feature type="domain" description="Pterin-binding" evidence="13">
    <location>
        <begin position="141"/>
        <end position="389"/>
    </location>
</feature>
<dbReference type="GO" id="GO:0046654">
    <property type="term" value="P:tetrahydrofolate biosynthetic process"/>
    <property type="evidence" value="ECO:0007669"/>
    <property type="project" value="UniProtKB-UniPathway"/>
</dbReference>
<dbReference type="CDD" id="cd00739">
    <property type="entry name" value="DHPS"/>
    <property type="match status" value="1"/>
</dbReference>
<dbReference type="Proteomes" id="UP000243333">
    <property type="component" value="Unassembled WGS sequence"/>
</dbReference>
<dbReference type="GO" id="GO:0046872">
    <property type="term" value="F:metal ion binding"/>
    <property type="evidence" value="ECO:0007669"/>
    <property type="project" value="UniProtKB-KW"/>
</dbReference>
<dbReference type="EMBL" id="FNBU01000009">
    <property type="protein sequence ID" value="SDF38537.1"/>
    <property type="molecule type" value="Genomic_DNA"/>
</dbReference>
<dbReference type="InterPro" id="IPR011005">
    <property type="entry name" value="Dihydropteroate_synth-like_sf"/>
</dbReference>
<evidence type="ECO:0000256" key="10">
    <source>
        <dbReference type="ARBA" id="ARBA00022909"/>
    </source>
</evidence>
<dbReference type="InterPro" id="IPR045031">
    <property type="entry name" value="DHP_synth-like"/>
</dbReference>
<dbReference type="NCBIfam" id="TIGR01496">
    <property type="entry name" value="DHPS"/>
    <property type="match status" value="1"/>
</dbReference>
<keyword evidence="10" id="KW-0289">Folate biosynthesis</keyword>
<dbReference type="OrthoDB" id="9811744at2"/>
<dbReference type="EC" id="2.5.1.15" evidence="5"/>
<dbReference type="UniPathway" id="UPA00077">
    <property type="reaction ID" value="UER00156"/>
</dbReference>
<evidence type="ECO:0000256" key="1">
    <source>
        <dbReference type="ARBA" id="ARBA00000012"/>
    </source>
</evidence>
<protein>
    <recommendedName>
        <fullName evidence="6">Dihydropteroate synthase</fullName>
        <ecNumber evidence="5">2.5.1.15</ecNumber>
    </recommendedName>
    <alternativeName>
        <fullName evidence="11">Dihydropteroate pyrophosphorylase</fullName>
    </alternativeName>
</protein>
<name>A0A1G7KMX6_9FIRM</name>
<dbReference type="RefSeq" id="WP_093689385.1">
    <property type="nucleotide sequence ID" value="NZ_FNBU01000009.1"/>
</dbReference>
<dbReference type="GO" id="GO:0005829">
    <property type="term" value="C:cytosol"/>
    <property type="evidence" value="ECO:0007669"/>
    <property type="project" value="TreeGrafter"/>
</dbReference>
<evidence type="ECO:0000256" key="7">
    <source>
        <dbReference type="ARBA" id="ARBA00022679"/>
    </source>
</evidence>
<gene>
    <name evidence="14" type="ORF">SAMN05660235_01389</name>
</gene>
<comment type="function">
    <text evidence="12">Catalyzes the condensation of para-aminobenzoate (pABA) with 6-hydroxymethyl-7,8-dihydropterin diphosphate (DHPt-PP) to form 7,8-dihydropteroate (H2Pte), the immediate precursor of folate derivatives.</text>
</comment>
<keyword evidence="9" id="KW-0460">Magnesium</keyword>
<evidence type="ECO:0000256" key="9">
    <source>
        <dbReference type="ARBA" id="ARBA00022842"/>
    </source>
</evidence>
<dbReference type="GO" id="GO:0004156">
    <property type="term" value="F:dihydropteroate synthase activity"/>
    <property type="evidence" value="ECO:0007669"/>
    <property type="project" value="UniProtKB-EC"/>
</dbReference>
<evidence type="ECO:0000313" key="14">
    <source>
        <dbReference type="EMBL" id="SDF38537.1"/>
    </source>
</evidence>
<reference evidence="15" key="1">
    <citation type="submission" date="2016-10" db="EMBL/GenBank/DDBJ databases">
        <authorList>
            <person name="Varghese N."/>
            <person name="Submissions S."/>
        </authorList>
    </citation>
    <scope>NUCLEOTIDE SEQUENCE [LARGE SCALE GENOMIC DNA]</scope>
    <source>
        <strain evidence="15">DSM 23256</strain>
    </source>
</reference>
<keyword evidence="7" id="KW-0808">Transferase</keyword>
<dbReference type="PANTHER" id="PTHR20941:SF1">
    <property type="entry name" value="FOLIC ACID SYNTHESIS PROTEIN FOL1"/>
    <property type="match status" value="1"/>
</dbReference>
<evidence type="ECO:0000256" key="12">
    <source>
        <dbReference type="ARBA" id="ARBA00053449"/>
    </source>
</evidence>
<dbReference type="PROSITE" id="PS50972">
    <property type="entry name" value="PTERIN_BINDING"/>
    <property type="match status" value="1"/>
</dbReference>
<dbReference type="Gene3D" id="3.20.20.20">
    <property type="entry name" value="Dihydropteroate synthase-like"/>
    <property type="match status" value="1"/>
</dbReference>